<sequence length="533" mass="58288">MQSNGNPRGRGGLAAPRAVPPRPDKGASVMEAFQKVTQTVDASPELHVARCSWAASGDADGAWCKTASEAVAQGGKKRFPREPLQGVGRDGLVDRSRAWRVHQVLEAVGRLLRAGRPGSSRGALSRLAAWRLPQQKLGQQRVGMSPRPPTNKPPSPRARLRVRFEHAVRLGQPGLPKAAFQPSAAVARLLHGFEATRESTFDRSPSHDVAALSQSPAVLCFRSAPPSVKARLRHSTSLGGGGVQSRLRVSLVQRLLMFVGRAPRACYPAAWARKRRKRGGGRGREAGEAIVADLARLYFGLLSRGRRFLNQKSRRRSFSGPPAFFRRHSTVLFALPRPDDASARARVRGPGCRKTAAQGRFPVLETAGQRAGASQSPSFTWPLHRLACERAPAVLRNGGRFHSSSPRAFTRAIPPVSNTADSGPLSGRSQTPRKHSSYKRPPPRRSPAALRLSNRARLCTSIHPSGQRLWRAILRHHQPQMQSLGPTVQLRPYETRYKRPVYAFTPLRPAARGVARDGVPLRRPRSITSALDV</sequence>
<reference evidence="2" key="1">
    <citation type="journal article" date="2020" name="Stud. Mycol.">
        <title>101 Dothideomycetes genomes: a test case for predicting lifestyles and emergence of pathogens.</title>
        <authorList>
            <person name="Haridas S."/>
            <person name="Albert R."/>
            <person name="Binder M."/>
            <person name="Bloem J."/>
            <person name="Labutti K."/>
            <person name="Salamov A."/>
            <person name="Andreopoulos B."/>
            <person name="Baker S."/>
            <person name="Barry K."/>
            <person name="Bills G."/>
            <person name="Bluhm B."/>
            <person name="Cannon C."/>
            <person name="Castanera R."/>
            <person name="Culley D."/>
            <person name="Daum C."/>
            <person name="Ezra D."/>
            <person name="Gonzalez J."/>
            <person name="Henrissat B."/>
            <person name="Kuo A."/>
            <person name="Liang C."/>
            <person name="Lipzen A."/>
            <person name="Lutzoni F."/>
            <person name="Magnuson J."/>
            <person name="Mondo S."/>
            <person name="Nolan M."/>
            <person name="Ohm R."/>
            <person name="Pangilinan J."/>
            <person name="Park H.-J."/>
            <person name="Ramirez L."/>
            <person name="Alfaro M."/>
            <person name="Sun H."/>
            <person name="Tritt A."/>
            <person name="Yoshinaga Y."/>
            <person name="Zwiers L.-H."/>
            <person name="Turgeon B."/>
            <person name="Goodwin S."/>
            <person name="Spatafora J."/>
            <person name="Crous P."/>
            <person name="Grigoriev I."/>
        </authorList>
    </citation>
    <scope>NUCLEOTIDE SEQUENCE</scope>
    <source>
        <strain evidence="2">CBS 122368</strain>
    </source>
</reference>
<dbReference type="Proteomes" id="UP000800094">
    <property type="component" value="Unassembled WGS sequence"/>
</dbReference>
<evidence type="ECO:0000313" key="2">
    <source>
        <dbReference type="EMBL" id="KAF2242180.1"/>
    </source>
</evidence>
<feature type="region of interest" description="Disordered" evidence="1">
    <location>
        <begin position="398"/>
        <end position="448"/>
    </location>
</feature>
<dbReference type="GeneID" id="54580599"/>
<evidence type="ECO:0000256" key="1">
    <source>
        <dbReference type="SAM" id="MobiDB-lite"/>
    </source>
</evidence>
<accession>A0A6A6HXT7</accession>
<feature type="region of interest" description="Disordered" evidence="1">
    <location>
        <begin position="1"/>
        <end position="25"/>
    </location>
</feature>
<keyword evidence="3" id="KW-1185">Reference proteome</keyword>
<dbReference type="AlphaFoldDB" id="A0A6A6HXT7"/>
<proteinExistence type="predicted"/>
<organism evidence="2 3">
    <name type="scientific">Trematosphaeria pertusa</name>
    <dbReference type="NCBI Taxonomy" id="390896"/>
    <lineage>
        <taxon>Eukaryota</taxon>
        <taxon>Fungi</taxon>
        <taxon>Dikarya</taxon>
        <taxon>Ascomycota</taxon>
        <taxon>Pezizomycotina</taxon>
        <taxon>Dothideomycetes</taxon>
        <taxon>Pleosporomycetidae</taxon>
        <taxon>Pleosporales</taxon>
        <taxon>Massarineae</taxon>
        <taxon>Trematosphaeriaceae</taxon>
        <taxon>Trematosphaeria</taxon>
    </lineage>
</organism>
<protein>
    <submittedName>
        <fullName evidence="2">Uncharacterized protein</fullName>
    </submittedName>
</protein>
<feature type="compositionally biased region" description="Pro residues" evidence="1">
    <location>
        <begin position="146"/>
        <end position="156"/>
    </location>
</feature>
<name>A0A6A6HXT7_9PLEO</name>
<dbReference type="EMBL" id="ML987209">
    <property type="protein sequence ID" value="KAF2242180.1"/>
    <property type="molecule type" value="Genomic_DNA"/>
</dbReference>
<dbReference type="RefSeq" id="XP_033677184.1">
    <property type="nucleotide sequence ID" value="XM_033827269.1"/>
</dbReference>
<feature type="region of interest" description="Disordered" evidence="1">
    <location>
        <begin position="136"/>
        <end position="157"/>
    </location>
</feature>
<evidence type="ECO:0000313" key="3">
    <source>
        <dbReference type="Proteomes" id="UP000800094"/>
    </source>
</evidence>
<gene>
    <name evidence="2" type="ORF">BU26DRAFT_511086</name>
</gene>
<feature type="compositionally biased region" description="Basic residues" evidence="1">
    <location>
        <begin position="431"/>
        <end position="443"/>
    </location>
</feature>